<keyword evidence="2" id="KW-1185">Reference proteome</keyword>
<sequence>MSTSFFMFNDDAVAEDNGNLAYFAIALDDVDSDSEAVMMMTADNLAAVYLTPPTYGLDSGYVKLWLNKLGRVRRRIFIPLVLKYAYSCLVCKKGEKLFIHLHLEVLSLQLYCQSFVISRKNTYKNIYHNDFMPFNRTYTGSRTTTAGIIATTMQNGGIWFITFGSVIRDGNFENIIQLFYELLNINLQIK</sequence>
<protein>
    <submittedName>
        <fullName evidence="1">Uncharacterized protein</fullName>
    </submittedName>
</protein>
<dbReference type="EMBL" id="JRES01000383">
    <property type="protein sequence ID" value="KNC31761.1"/>
    <property type="molecule type" value="Genomic_DNA"/>
</dbReference>
<organism evidence="1 2">
    <name type="scientific">Lucilia cuprina</name>
    <name type="common">Green bottle fly</name>
    <name type="synonym">Australian sheep blowfly</name>
    <dbReference type="NCBI Taxonomy" id="7375"/>
    <lineage>
        <taxon>Eukaryota</taxon>
        <taxon>Metazoa</taxon>
        <taxon>Ecdysozoa</taxon>
        <taxon>Arthropoda</taxon>
        <taxon>Hexapoda</taxon>
        <taxon>Insecta</taxon>
        <taxon>Pterygota</taxon>
        <taxon>Neoptera</taxon>
        <taxon>Endopterygota</taxon>
        <taxon>Diptera</taxon>
        <taxon>Brachycera</taxon>
        <taxon>Muscomorpha</taxon>
        <taxon>Oestroidea</taxon>
        <taxon>Calliphoridae</taxon>
        <taxon>Luciliinae</taxon>
        <taxon>Lucilia</taxon>
    </lineage>
</organism>
<name>A0A0L0CHN5_LUCCU</name>
<reference evidence="1 2" key="1">
    <citation type="journal article" date="2015" name="Nat. Commun.">
        <title>Lucilia cuprina genome unlocks parasitic fly biology to underpin future interventions.</title>
        <authorList>
            <person name="Anstead C.A."/>
            <person name="Korhonen P.K."/>
            <person name="Young N.D."/>
            <person name="Hall R.S."/>
            <person name="Jex A.R."/>
            <person name="Murali S.C."/>
            <person name="Hughes D.S."/>
            <person name="Lee S.F."/>
            <person name="Perry T."/>
            <person name="Stroehlein A.J."/>
            <person name="Ansell B.R."/>
            <person name="Breugelmans B."/>
            <person name="Hofmann A."/>
            <person name="Qu J."/>
            <person name="Dugan S."/>
            <person name="Lee S.L."/>
            <person name="Chao H."/>
            <person name="Dinh H."/>
            <person name="Han Y."/>
            <person name="Doddapaneni H.V."/>
            <person name="Worley K.C."/>
            <person name="Muzny D.M."/>
            <person name="Ioannidis P."/>
            <person name="Waterhouse R.M."/>
            <person name="Zdobnov E.M."/>
            <person name="James P.J."/>
            <person name="Bagnall N.H."/>
            <person name="Kotze A.C."/>
            <person name="Gibbs R.A."/>
            <person name="Richards S."/>
            <person name="Batterham P."/>
            <person name="Gasser R.B."/>
        </authorList>
    </citation>
    <scope>NUCLEOTIDE SEQUENCE [LARGE SCALE GENOMIC DNA]</scope>
    <source>
        <strain evidence="1 2">LS</strain>
        <tissue evidence="1">Full body</tissue>
    </source>
</reference>
<evidence type="ECO:0000313" key="2">
    <source>
        <dbReference type="Proteomes" id="UP000037069"/>
    </source>
</evidence>
<gene>
    <name evidence="1" type="ORF">FF38_10077</name>
</gene>
<comment type="caution">
    <text evidence="1">The sequence shown here is derived from an EMBL/GenBank/DDBJ whole genome shotgun (WGS) entry which is preliminary data.</text>
</comment>
<evidence type="ECO:0000313" key="1">
    <source>
        <dbReference type="EMBL" id="KNC31761.1"/>
    </source>
</evidence>
<proteinExistence type="predicted"/>
<dbReference type="AlphaFoldDB" id="A0A0L0CHN5"/>
<accession>A0A0L0CHN5</accession>
<dbReference type="Proteomes" id="UP000037069">
    <property type="component" value="Unassembled WGS sequence"/>
</dbReference>